<name>A0A8S1KF23_PARPR</name>
<feature type="domain" description="Protein kinase" evidence="1">
    <location>
        <begin position="1"/>
        <end position="245"/>
    </location>
</feature>
<dbReference type="EMBL" id="CAJJDM010000017">
    <property type="protein sequence ID" value="CAD8052891.1"/>
    <property type="molecule type" value="Genomic_DNA"/>
</dbReference>
<dbReference type="OMA" id="YRYGFSH"/>
<dbReference type="Pfam" id="PF00069">
    <property type="entry name" value="Pkinase"/>
    <property type="match status" value="1"/>
</dbReference>
<organism evidence="2 3">
    <name type="scientific">Paramecium primaurelia</name>
    <dbReference type="NCBI Taxonomy" id="5886"/>
    <lineage>
        <taxon>Eukaryota</taxon>
        <taxon>Sar</taxon>
        <taxon>Alveolata</taxon>
        <taxon>Ciliophora</taxon>
        <taxon>Intramacronucleata</taxon>
        <taxon>Oligohymenophorea</taxon>
        <taxon>Peniculida</taxon>
        <taxon>Parameciidae</taxon>
        <taxon>Paramecium</taxon>
    </lineage>
</organism>
<reference evidence="2" key="1">
    <citation type="submission" date="2021-01" db="EMBL/GenBank/DDBJ databases">
        <authorList>
            <consortium name="Genoscope - CEA"/>
            <person name="William W."/>
        </authorList>
    </citation>
    <scope>NUCLEOTIDE SEQUENCE</scope>
</reference>
<gene>
    <name evidence="2" type="ORF">PPRIM_AZ9-3.1.T0200053</name>
</gene>
<protein>
    <recommendedName>
        <fullName evidence="1">Protein kinase domain-containing protein</fullName>
    </recommendedName>
</protein>
<dbReference type="GO" id="GO:0005524">
    <property type="term" value="F:ATP binding"/>
    <property type="evidence" value="ECO:0007669"/>
    <property type="project" value="InterPro"/>
</dbReference>
<accession>A0A8S1KF23</accession>
<dbReference type="Proteomes" id="UP000688137">
    <property type="component" value="Unassembled WGS sequence"/>
</dbReference>
<dbReference type="AlphaFoldDB" id="A0A8S1KF23"/>
<comment type="caution">
    <text evidence="2">The sequence shown here is derived from an EMBL/GenBank/DDBJ whole genome shotgun (WGS) entry which is preliminary data.</text>
</comment>
<dbReference type="PROSITE" id="PS50011">
    <property type="entry name" value="PROTEIN_KINASE_DOM"/>
    <property type="match status" value="1"/>
</dbReference>
<evidence type="ECO:0000313" key="3">
    <source>
        <dbReference type="Proteomes" id="UP000688137"/>
    </source>
</evidence>
<keyword evidence="3" id="KW-1185">Reference proteome</keyword>
<sequence length="543" mass="64278">MKQVLGNLPSQIKNTILKRLSNNESLLEYKIQQNTDCKEAFEWDLDASQINQTALAQIVSADFRDSTITLSYEKQQLLNKVEKKNELNHLYILFQLLEACYELHKKSILGRCLSTSTIEIDSSSQIKIYRYGFSHNLINNDEIILLAPETIFEDKVQISSDIWLIGTIIYELVFQKSISQFKYPQQFEQYKNFINICMQANTFDDLCDNLVDPNISVILQLLLIFDAETRVQSYSAVILLMKEFLPKHRAKLDEILRFYENDMMNANIMIIQRSEKRDPPQKYRQKNIKSKSVESKQQNLENLSHANSRINPLNKMKELRYAYTQIVQPVDKIYTLQIVHKENLKEENIKFCQNINFKLYQISFLINLRKQISYFTKKTELLNIEKYLFIKTEQIINLLITNIKTIKNILFISELNYIQKQLNLMKTTSQEITNIYNKIPAQFLEGTLENQIKQLQQTLQNNNLIKHITTEIMLRILIAQNIEYYLADKQSVNLFLFPMKFYLGLSEITEPEEIERYLQRSTVKQQIYMQNVLMNYKKQQQIY</sequence>
<evidence type="ECO:0000259" key="1">
    <source>
        <dbReference type="PROSITE" id="PS50011"/>
    </source>
</evidence>
<dbReference type="InterPro" id="IPR000719">
    <property type="entry name" value="Prot_kinase_dom"/>
</dbReference>
<dbReference type="GO" id="GO:0004672">
    <property type="term" value="F:protein kinase activity"/>
    <property type="evidence" value="ECO:0007669"/>
    <property type="project" value="InterPro"/>
</dbReference>
<proteinExistence type="predicted"/>
<evidence type="ECO:0000313" key="2">
    <source>
        <dbReference type="EMBL" id="CAD8052891.1"/>
    </source>
</evidence>